<feature type="signal peptide" evidence="1">
    <location>
        <begin position="1"/>
        <end position="16"/>
    </location>
</feature>
<evidence type="ECO:0000313" key="2">
    <source>
        <dbReference type="EMBL" id="EGT42851.1"/>
    </source>
</evidence>
<dbReference type="Proteomes" id="UP000008068">
    <property type="component" value="Unassembled WGS sequence"/>
</dbReference>
<name>G0P1X8_CAEBE</name>
<dbReference type="AlphaFoldDB" id="G0P1X8"/>
<keyword evidence="3" id="KW-1185">Reference proteome</keyword>
<dbReference type="InParanoid" id="G0P1X8"/>
<protein>
    <submittedName>
        <fullName evidence="2">Uncharacterized protein</fullName>
    </submittedName>
</protein>
<accession>G0P1X8</accession>
<dbReference type="OrthoDB" id="5889170at2759"/>
<evidence type="ECO:0000256" key="1">
    <source>
        <dbReference type="SAM" id="SignalP"/>
    </source>
</evidence>
<dbReference type="FunCoup" id="G0P1X8">
    <property type="interactions" value="374"/>
</dbReference>
<dbReference type="eggNOG" id="ENOG502TJ3C">
    <property type="taxonomic scope" value="Eukaryota"/>
</dbReference>
<dbReference type="EMBL" id="GL380020">
    <property type="protein sequence ID" value="EGT42851.1"/>
    <property type="molecule type" value="Genomic_DNA"/>
</dbReference>
<sequence length="225" mass="25515">MSPYTFLILLLPVLQGCLVVRTPKCECPVLEMSSSNIVYNVGNHSFYQNVSGYPLVEPVVKSEDCSVSMYCEGDDSLIVFDKDNVTMEENLKFECRASKTWTVRLSEENIPTTNIKFLNVGCYKQETCNPTIPCSYKAVDKASDLIDFPYYENLSGHKAKAPEVTIDGCYVTMTCDETHTLITMDFKNTYPRPYNSERAQCLPGRWWRLTEFGPLGIFLAICVEL</sequence>
<feature type="chain" id="PRO_5003406185" evidence="1">
    <location>
        <begin position="17"/>
        <end position="225"/>
    </location>
</feature>
<organism evidence="3">
    <name type="scientific">Caenorhabditis brenneri</name>
    <name type="common">Nematode worm</name>
    <dbReference type="NCBI Taxonomy" id="135651"/>
    <lineage>
        <taxon>Eukaryota</taxon>
        <taxon>Metazoa</taxon>
        <taxon>Ecdysozoa</taxon>
        <taxon>Nematoda</taxon>
        <taxon>Chromadorea</taxon>
        <taxon>Rhabditida</taxon>
        <taxon>Rhabditina</taxon>
        <taxon>Rhabditomorpha</taxon>
        <taxon>Rhabditoidea</taxon>
        <taxon>Rhabditidae</taxon>
        <taxon>Peloderinae</taxon>
        <taxon>Caenorhabditis</taxon>
    </lineage>
</organism>
<evidence type="ECO:0000313" key="3">
    <source>
        <dbReference type="Proteomes" id="UP000008068"/>
    </source>
</evidence>
<proteinExistence type="predicted"/>
<reference evidence="3" key="1">
    <citation type="submission" date="2011-07" db="EMBL/GenBank/DDBJ databases">
        <authorList>
            <consortium name="Caenorhabditis brenneri Sequencing and Analysis Consortium"/>
            <person name="Wilson R.K."/>
        </authorList>
    </citation>
    <scope>NUCLEOTIDE SEQUENCE [LARGE SCALE GENOMIC DNA]</scope>
    <source>
        <strain evidence="3">PB2801</strain>
    </source>
</reference>
<keyword evidence="1" id="KW-0732">Signal</keyword>
<dbReference type="HOGENOM" id="CLU_1230870_0_0_1"/>
<gene>
    <name evidence="2" type="ORF">CAEBREN_15385</name>
</gene>